<gene>
    <name evidence="1" type="ORF">BGZ95_006552</name>
</gene>
<reference evidence="1" key="1">
    <citation type="journal article" date="2020" name="Fungal Divers.">
        <title>Resolving the Mortierellaceae phylogeny through synthesis of multi-gene phylogenetics and phylogenomics.</title>
        <authorList>
            <person name="Vandepol N."/>
            <person name="Liber J."/>
            <person name="Desiro A."/>
            <person name="Na H."/>
            <person name="Kennedy M."/>
            <person name="Barry K."/>
            <person name="Grigoriev I.V."/>
            <person name="Miller A.N."/>
            <person name="O'Donnell K."/>
            <person name="Stajich J.E."/>
            <person name="Bonito G."/>
        </authorList>
    </citation>
    <scope>NUCLEOTIDE SEQUENCE</scope>
    <source>
        <strain evidence="1">NRRL 28262</strain>
    </source>
</reference>
<dbReference type="PANTHER" id="PTHR38696:SF1">
    <property type="entry name" value="MEDIATOR OF RNA POLYMERASE II TRANSCRIPTION SUBUNIT 13"/>
    <property type="match status" value="1"/>
</dbReference>
<proteinExistence type="predicted"/>
<protein>
    <submittedName>
        <fullName evidence="1">Uncharacterized protein</fullName>
    </submittedName>
</protein>
<dbReference type="AlphaFoldDB" id="A0AAD4D2Y6"/>
<sequence>MPHLNRPSSQTGQVCCISLKDNDLVRLFALPNNLVSAVKSSIEQTFGHGTVQYSNENNKTFYELRITGDPWNSTLPDADRGRLTLVSIIRTMAVNGWNLLQAIDMTKKGSESASESIFFQRIDVRLGAVYPNEAEMFGMSFHASDSLRVITSAAMAHIPGLRQAILAGWRPG</sequence>
<accession>A0AAD4D2Y6</accession>
<organism evidence="1 2">
    <name type="scientific">Linnemannia exigua</name>
    <dbReference type="NCBI Taxonomy" id="604196"/>
    <lineage>
        <taxon>Eukaryota</taxon>
        <taxon>Fungi</taxon>
        <taxon>Fungi incertae sedis</taxon>
        <taxon>Mucoromycota</taxon>
        <taxon>Mortierellomycotina</taxon>
        <taxon>Mortierellomycetes</taxon>
        <taxon>Mortierellales</taxon>
        <taxon>Mortierellaceae</taxon>
        <taxon>Linnemannia</taxon>
    </lineage>
</organism>
<dbReference type="EMBL" id="JAAAIL010003054">
    <property type="protein sequence ID" value="KAG0252706.1"/>
    <property type="molecule type" value="Genomic_DNA"/>
</dbReference>
<dbReference type="Proteomes" id="UP001194580">
    <property type="component" value="Unassembled WGS sequence"/>
</dbReference>
<name>A0AAD4D2Y6_9FUNG</name>
<comment type="caution">
    <text evidence="1">The sequence shown here is derived from an EMBL/GenBank/DDBJ whole genome shotgun (WGS) entry which is preliminary data.</text>
</comment>
<dbReference type="PANTHER" id="PTHR38696">
    <property type="entry name" value="MEDIATOR OF RNA POLYMERASE II TRANSCRIPTION SUBUNIT 13"/>
    <property type="match status" value="1"/>
</dbReference>
<evidence type="ECO:0000313" key="2">
    <source>
        <dbReference type="Proteomes" id="UP001194580"/>
    </source>
</evidence>
<keyword evidence="2" id="KW-1185">Reference proteome</keyword>
<evidence type="ECO:0000313" key="1">
    <source>
        <dbReference type="EMBL" id="KAG0252706.1"/>
    </source>
</evidence>